<evidence type="ECO:0000256" key="9">
    <source>
        <dbReference type="ARBA" id="ARBA00023315"/>
    </source>
</evidence>
<dbReference type="PANTHER" id="PTHR31650:SF1">
    <property type="entry name" value="WAX ESTER SYNTHASE_DIACYLGLYCEROL ACYLTRANSFERASE 4-RELATED"/>
    <property type="match status" value="1"/>
</dbReference>
<feature type="domain" description="O-acyltransferase WSD1-like N-terminal" evidence="12">
    <location>
        <begin position="4"/>
        <end position="266"/>
    </location>
</feature>
<name>A0A2G3PGX1_WILMA</name>
<evidence type="ECO:0000313" key="15">
    <source>
        <dbReference type="Proteomes" id="UP000225108"/>
    </source>
</evidence>
<dbReference type="Proteomes" id="UP000225108">
    <property type="component" value="Unassembled WGS sequence"/>
</dbReference>
<evidence type="ECO:0000256" key="11">
    <source>
        <dbReference type="RuleBase" id="RU361241"/>
    </source>
</evidence>
<dbReference type="InterPro" id="IPR014292">
    <property type="entry name" value="Acyl_transf_WS/DGAT"/>
</dbReference>
<comment type="pathway">
    <text evidence="1 11">Glycerolipid metabolism; triacylglycerol biosynthesis.</text>
</comment>
<dbReference type="GO" id="GO:0004144">
    <property type="term" value="F:diacylglycerol O-acyltransferase activity"/>
    <property type="evidence" value="ECO:0007669"/>
    <property type="project" value="UniProtKB-EC"/>
</dbReference>
<accession>A0A2G3PGX1</accession>
<evidence type="ECO:0000256" key="8">
    <source>
        <dbReference type="ARBA" id="ARBA00023098"/>
    </source>
</evidence>
<evidence type="ECO:0000256" key="6">
    <source>
        <dbReference type="ARBA" id="ARBA00022679"/>
    </source>
</evidence>
<comment type="pathway">
    <text evidence="2">Lipid metabolism.</text>
</comment>
<keyword evidence="8 11" id="KW-0443">Lipid metabolism</keyword>
<dbReference type="InterPro" id="IPR045034">
    <property type="entry name" value="O-acyltransferase_WSD1-like"/>
</dbReference>
<evidence type="ECO:0000256" key="10">
    <source>
        <dbReference type="ARBA" id="ARBA00048109"/>
    </source>
</evidence>
<evidence type="ECO:0000256" key="3">
    <source>
        <dbReference type="ARBA" id="ARBA00009587"/>
    </source>
</evidence>
<dbReference type="GO" id="GO:0006071">
    <property type="term" value="P:glycerol metabolic process"/>
    <property type="evidence" value="ECO:0007669"/>
    <property type="project" value="UniProtKB-KW"/>
</dbReference>
<protein>
    <recommendedName>
        <fullName evidence="4 11">Diacylglycerol O-acyltransferase</fullName>
        <ecNumber evidence="4 11">2.3.1.20</ecNumber>
    </recommendedName>
</protein>
<dbReference type="InterPro" id="IPR023213">
    <property type="entry name" value="CAT-like_dom_sf"/>
</dbReference>
<dbReference type="RefSeq" id="WP_099383497.1">
    <property type="nucleotide sequence ID" value="NZ_PEBD01000010.1"/>
</dbReference>
<dbReference type="NCBIfam" id="TIGR02946">
    <property type="entry name" value="acyl_WS_DGAT"/>
    <property type="match status" value="1"/>
</dbReference>
<keyword evidence="6 11" id="KW-0808">Transferase</keyword>
<proteinExistence type="inferred from homology"/>
<evidence type="ECO:0000256" key="5">
    <source>
        <dbReference type="ARBA" id="ARBA00022516"/>
    </source>
</evidence>
<sequence length="466" mass="51322">MERLSGLDASFLYLETRSQLMHIIGLIELDPETVQGGYSFAKMRDELERRIGALPTFRRKVRDSILNLDHPVWVEDRNFDIERHVHRVAVPAPGGQQELADFCAHIAGVPLDRSKPLWEMWVIEGLADGKIAVLLRMHHAGVDGVTASDLLAQLCTLTPEPPELDEVSLSHTAGDSSLIGLAADGALQIARRPLSFARLLPKTAQVPFEWVSRALRGEAMPAPFRAPRTPFNKSITPHRSIAYTQVSLTDLKRIKDHFGVKLNDVVLSVCAGALRNYLDDRGELPEQPLVAMVPVSVHGDNDDDLVTQGTNKVTGMFTKLATDVADPVERITTIGEQVRKSKDHHGSMDSNLLRGWAQFIPPATMGLAMKLYSSNELAEHHPPVFNLVISNVPGPDFPLFYLGAKIDAMYPLGPVFHGSGVNITVFSQNGQLNIGAIACKEHVPDPWPLVRAFEHEVKSLLEACDP</sequence>
<evidence type="ECO:0000256" key="1">
    <source>
        <dbReference type="ARBA" id="ARBA00004771"/>
    </source>
</evidence>
<dbReference type="GO" id="GO:0071731">
    <property type="term" value="P:response to nitric oxide"/>
    <property type="evidence" value="ECO:0007669"/>
    <property type="project" value="TreeGrafter"/>
</dbReference>
<evidence type="ECO:0000256" key="7">
    <source>
        <dbReference type="ARBA" id="ARBA00022798"/>
    </source>
</evidence>
<dbReference type="InterPro" id="IPR004255">
    <property type="entry name" value="O-acyltransferase_WSD1_N"/>
</dbReference>
<dbReference type="PANTHER" id="PTHR31650">
    <property type="entry name" value="O-ACYLTRANSFERASE (WSD1-LIKE) FAMILY PROTEIN"/>
    <property type="match status" value="1"/>
</dbReference>
<reference evidence="14 15" key="1">
    <citation type="submission" date="2017-10" db="EMBL/GenBank/DDBJ databases">
        <title>The draft genome sequence of Williamsia sp. BULT 1.1 isolated from the semi-arid grassland soils from South Africa.</title>
        <authorList>
            <person name="Kabwe M.H."/>
            <person name="Govender N."/>
            <person name="Mutseka Lunga P."/>
            <person name="Vikram S."/>
            <person name="Makhalanyane T.P."/>
        </authorList>
    </citation>
    <scope>NUCLEOTIDE SEQUENCE [LARGE SCALE GENOMIC DNA]</scope>
    <source>
        <strain evidence="14 15">BULT 1.1</strain>
    </source>
</reference>
<evidence type="ECO:0000256" key="2">
    <source>
        <dbReference type="ARBA" id="ARBA00005189"/>
    </source>
</evidence>
<evidence type="ECO:0000256" key="4">
    <source>
        <dbReference type="ARBA" id="ARBA00013244"/>
    </source>
</evidence>
<dbReference type="InterPro" id="IPR009721">
    <property type="entry name" value="O-acyltransferase_WSD1_C"/>
</dbReference>
<feature type="domain" description="O-acyltransferase WSD1 C-terminal" evidence="13">
    <location>
        <begin position="311"/>
        <end position="459"/>
    </location>
</feature>
<keyword evidence="5 11" id="KW-0444">Lipid biosynthesis</keyword>
<dbReference type="GO" id="GO:0001666">
    <property type="term" value="P:response to hypoxia"/>
    <property type="evidence" value="ECO:0007669"/>
    <property type="project" value="TreeGrafter"/>
</dbReference>
<organism evidence="14 15">
    <name type="scientific">Williamsia marianensis</name>
    <dbReference type="NCBI Taxonomy" id="85044"/>
    <lineage>
        <taxon>Bacteria</taxon>
        <taxon>Bacillati</taxon>
        <taxon>Actinomycetota</taxon>
        <taxon>Actinomycetes</taxon>
        <taxon>Mycobacteriales</taxon>
        <taxon>Nocardiaceae</taxon>
        <taxon>Williamsia</taxon>
    </lineage>
</organism>
<evidence type="ECO:0000313" key="14">
    <source>
        <dbReference type="EMBL" id="PHV65067.1"/>
    </source>
</evidence>
<evidence type="ECO:0000259" key="12">
    <source>
        <dbReference type="Pfam" id="PF03007"/>
    </source>
</evidence>
<gene>
    <name evidence="14" type="ORF">CSW57_14545</name>
</gene>
<dbReference type="AlphaFoldDB" id="A0A2G3PGX1"/>
<dbReference type="GO" id="GO:0005886">
    <property type="term" value="C:plasma membrane"/>
    <property type="evidence" value="ECO:0007669"/>
    <property type="project" value="TreeGrafter"/>
</dbReference>
<dbReference type="UniPathway" id="UPA00282"/>
<comment type="similarity">
    <text evidence="3 11">Belongs to the long-chain O-acyltransferase family.</text>
</comment>
<dbReference type="Pfam" id="PF06974">
    <property type="entry name" value="WS_DGAT_C"/>
    <property type="match status" value="1"/>
</dbReference>
<keyword evidence="7 11" id="KW-0319">Glycerol metabolism</keyword>
<comment type="caution">
    <text evidence="14">The sequence shown here is derived from an EMBL/GenBank/DDBJ whole genome shotgun (WGS) entry which is preliminary data.</text>
</comment>
<dbReference type="GO" id="GO:0051701">
    <property type="term" value="P:biological process involved in interaction with host"/>
    <property type="evidence" value="ECO:0007669"/>
    <property type="project" value="TreeGrafter"/>
</dbReference>
<dbReference type="SUPFAM" id="SSF52777">
    <property type="entry name" value="CoA-dependent acyltransferases"/>
    <property type="match status" value="1"/>
</dbReference>
<dbReference type="Pfam" id="PF03007">
    <property type="entry name" value="WS_DGAT_cat"/>
    <property type="match status" value="1"/>
</dbReference>
<dbReference type="Gene3D" id="3.30.559.10">
    <property type="entry name" value="Chloramphenicol acetyltransferase-like domain"/>
    <property type="match status" value="1"/>
</dbReference>
<keyword evidence="9 11" id="KW-0012">Acyltransferase</keyword>
<dbReference type="GO" id="GO:0019432">
    <property type="term" value="P:triglyceride biosynthetic process"/>
    <property type="evidence" value="ECO:0007669"/>
    <property type="project" value="UniProtKB-UniPathway"/>
</dbReference>
<comment type="catalytic activity">
    <reaction evidence="10 11">
        <text>an acyl-CoA + a 1,2-diacyl-sn-glycerol = a triacyl-sn-glycerol + CoA</text>
        <dbReference type="Rhea" id="RHEA:10868"/>
        <dbReference type="ChEBI" id="CHEBI:17815"/>
        <dbReference type="ChEBI" id="CHEBI:57287"/>
        <dbReference type="ChEBI" id="CHEBI:58342"/>
        <dbReference type="ChEBI" id="CHEBI:64615"/>
        <dbReference type="EC" id="2.3.1.20"/>
    </reaction>
</comment>
<dbReference type="EMBL" id="PEBD01000010">
    <property type="protein sequence ID" value="PHV65067.1"/>
    <property type="molecule type" value="Genomic_DNA"/>
</dbReference>
<dbReference type="EC" id="2.3.1.20" evidence="4 11"/>
<evidence type="ECO:0000259" key="13">
    <source>
        <dbReference type="Pfam" id="PF06974"/>
    </source>
</evidence>